<organism evidence="1 2">
    <name type="scientific">Stutzerimonas stutzeri CCUG 29243</name>
    <dbReference type="NCBI Taxonomy" id="1196835"/>
    <lineage>
        <taxon>Bacteria</taxon>
        <taxon>Pseudomonadati</taxon>
        <taxon>Pseudomonadota</taxon>
        <taxon>Gammaproteobacteria</taxon>
        <taxon>Pseudomonadales</taxon>
        <taxon>Pseudomonadaceae</taxon>
        <taxon>Stutzerimonas</taxon>
    </lineage>
</organism>
<sequence>MSDLAGAGLTFVPKTPEPLVGRSSANACSLRGNFDAQALFDMLGKKSSGEWWKTGMFMQVHLGLLAALIGRASRIPRMPRIEQPTKRSPLASRLASAALCWRRGAGRASRLLGRESSQGLELNLP</sequence>
<name>I4CWB7_STUST</name>
<dbReference type="HOGENOM" id="CLU_1990774_0_0_6"/>
<dbReference type="AlphaFoldDB" id="I4CWB7"/>
<reference evidence="1 2" key="1">
    <citation type="journal article" date="2012" name="J. Bacteriol.">
        <title>Complete Genome Sequence of the Naphthalene-Degrading Bacterium Pseudomonas stutzeri AN10 (CCUG 29243).</title>
        <authorList>
            <person name="Brunet-Galmes I."/>
            <person name="Busquets A."/>
            <person name="Pena A."/>
            <person name="Gomila M."/>
            <person name="Nogales B."/>
            <person name="Garcia-Valdes E."/>
            <person name="Lalucat J."/>
            <person name="Bennasar A."/>
            <person name="Bosch R."/>
        </authorList>
    </citation>
    <scope>NUCLEOTIDE SEQUENCE [LARGE SCALE GENOMIC DNA]</scope>
    <source>
        <strain evidence="1 2">CCUG 29243</strain>
    </source>
</reference>
<dbReference type="Proteomes" id="UP000006063">
    <property type="component" value="Chromosome"/>
</dbReference>
<dbReference type="EMBL" id="CP003677">
    <property type="protein sequence ID" value="AFM34374.1"/>
    <property type="molecule type" value="Genomic_DNA"/>
</dbReference>
<evidence type="ECO:0000313" key="2">
    <source>
        <dbReference type="Proteomes" id="UP000006063"/>
    </source>
</evidence>
<gene>
    <name evidence="1" type="ORF">A458_15745</name>
</gene>
<accession>I4CWB7</accession>
<dbReference type="KEGG" id="psc:A458_15745"/>
<evidence type="ECO:0000313" key="1">
    <source>
        <dbReference type="EMBL" id="AFM34374.1"/>
    </source>
</evidence>
<protein>
    <submittedName>
        <fullName evidence="1">Uncharacterized protein</fullName>
    </submittedName>
</protein>
<proteinExistence type="predicted"/>